<dbReference type="PRINTS" id="PR01036">
    <property type="entry name" value="TCRTETB"/>
</dbReference>
<feature type="transmembrane region" description="Helical" evidence="7">
    <location>
        <begin position="288"/>
        <end position="311"/>
    </location>
</feature>
<feature type="transmembrane region" description="Helical" evidence="7">
    <location>
        <begin position="99"/>
        <end position="118"/>
    </location>
</feature>
<feature type="transmembrane region" description="Helical" evidence="7">
    <location>
        <begin position="67"/>
        <end position="87"/>
    </location>
</feature>
<feature type="transmembrane region" description="Helical" evidence="7">
    <location>
        <begin position="323"/>
        <end position="342"/>
    </location>
</feature>
<keyword evidence="2 7" id="KW-0812">Transmembrane</keyword>
<feature type="transmembrane region" description="Helical" evidence="7">
    <location>
        <begin position="124"/>
        <end position="146"/>
    </location>
</feature>
<dbReference type="Proteomes" id="UP001550850">
    <property type="component" value="Unassembled WGS sequence"/>
</dbReference>
<dbReference type="EMBL" id="JBEZUR010000009">
    <property type="protein sequence ID" value="MEU3554267.1"/>
    <property type="molecule type" value="Genomic_DNA"/>
</dbReference>
<feature type="transmembrane region" description="Helical" evidence="7">
    <location>
        <begin position="424"/>
        <end position="443"/>
    </location>
</feature>
<keyword evidence="5" id="KW-0046">Antibiotic resistance</keyword>
<dbReference type="CDD" id="cd17321">
    <property type="entry name" value="MFS_MMR_MDR_like"/>
    <property type="match status" value="1"/>
</dbReference>
<evidence type="ECO:0000256" key="3">
    <source>
        <dbReference type="ARBA" id="ARBA00022989"/>
    </source>
</evidence>
<feature type="transmembrane region" description="Helical" evidence="7">
    <location>
        <begin position="378"/>
        <end position="403"/>
    </location>
</feature>
<feature type="transmembrane region" description="Helical" evidence="7">
    <location>
        <begin position="219"/>
        <end position="240"/>
    </location>
</feature>
<evidence type="ECO:0000313" key="9">
    <source>
        <dbReference type="EMBL" id="MEU3554267.1"/>
    </source>
</evidence>
<accession>A0ABV2YEX1</accession>
<dbReference type="PROSITE" id="PS00216">
    <property type="entry name" value="SUGAR_TRANSPORT_1"/>
    <property type="match status" value="1"/>
</dbReference>
<evidence type="ECO:0000259" key="8">
    <source>
        <dbReference type="PROSITE" id="PS50850"/>
    </source>
</evidence>
<keyword evidence="4 7" id="KW-0472">Membrane</keyword>
<keyword evidence="10" id="KW-1185">Reference proteome</keyword>
<proteinExistence type="predicted"/>
<dbReference type="InterPro" id="IPR011701">
    <property type="entry name" value="MFS"/>
</dbReference>
<gene>
    <name evidence="9" type="ORF">AB0E65_08595</name>
</gene>
<dbReference type="InterPro" id="IPR020846">
    <property type="entry name" value="MFS_dom"/>
</dbReference>
<evidence type="ECO:0000256" key="6">
    <source>
        <dbReference type="SAM" id="MobiDB-lite"/>
    </source>
</evidence>
<feature type="transmembrane region" description="Helical" evidence="7">
    <location>
        <begin position="354"/>
        <end position="372"/>
    </location>
</feature>
<dbReference type="InterPro" id="IPR005829">
    <property type="entry name" value="Sugar_transporter_CS"/>
</dbReference>
<dbReference type="PROSITE" id="PS50850">
    <property type="entry name" value="MFS"/>
    <property type="match status" value="1"/>
</dbReference>
<dbReference type="PANTHER" id="PTHR42718:SF42">
    <property type="entry name" value="EXPORT PROTEIN"/>
    <property type="match status" value="1"/>
</dbReference>
<sequence>MTGAPSTGDARAPGAPSDGPGGPGTRADRRAVVLGVVCLVQLVVVLDNSVLTVAVPTLSRELDAGMAAIQWVVNAYPLAQAGLLLAAGAAADRYGRRRLLLTGLALFGTCSLAAGLSQDVGQLVAARAGMGVGGALITCTTLAVVAQVFPEGERVRAIGIWAAVNGLGFAAGPPLGGLILSHFSWGAIFLVNVPVALLGLAAARRLVPESRRAGAGRPDVPGAVLSAVGVVALVHAVTSWPEHGPGSLPVLAATVTAVVALTALVVWERHCADPVLAPQLFRDPRFTGAVTGVLLISFGSAGALFLLAQQLQYVRGFTALEAGLYMAPFPLSVVVLNIRGLAPRMINRLGEVRAVALGMGLLAGGFAVAGVLDRGGHPVLLAGLLLMGVGCALANPAIVAAVMGSIPADRAGSGAAVDGTMGEVGGSLGVAVLGAVVSSHLAAREPGSAGSASLTAVLEAAGPEGGPAVLDAFAAAARTGQALGAAAVMAGGLATAYLLHRARRRMGRTGCAEGGVAVGAADHP</sequence>
<evidence type="ECO:0000256" key="7">
    <source>
        <dbReference type="SAM" id="Phobius"/>
    </source>
</evidence>
<feature type="transmembrane region" description="Helical" evidence="7">
    <location>
        <begin position="158"/>
        <end position="179"/>
    </location>
</feature>
<dbReference type="RefSeq" id="WP_108955871.1">
    <property type="nucleotide sequence ID" value="NZ_BEVZ01000006.1"/>
</dbReference>
<feature type="transmembrane region" description="Helical" evidence="7">
    <location>
        <begin position="185"/>
        <end position="207"/>
    </location>
</feature>
<evidence type="ECO:0000256" key="5">
    <source>
        <dbReference type="ARBA" id="ARBA00023251"/>
    </source>
</evidence>
<feature type="transmembrane region" description="Helical" evidence="7">
    <location>
        <begin position="480"/>
        <end position="499"/>
    </location>
</feature>
<feature type="transmembrane region" description="Helical" evidence="7">
    <location>
        <begin position="31"/>
        <end position="55"/>
    </location>
</feature>
<evidence type="ECO:0000256" key="2">
    <source>
        <dbReference type="ARBA" id="ARBA00022692"/>
    </source>
</evidence>
<organism evidence="9 10">
    <name type="scientific">Streptomyces fragilis</name>
    <dbReference type="NCBI Taxonomy" id="67301"/>
    <lineage>
        <taxon>Bacteria</taxon>
        <taxon>Bacillati</taxon>
        <taxon>Actinomycetota</taxon>
        <taxon>Actinomycetes</taxon>
        <taxon>Kitasatosporales</taxon>
        <taxon>Streptomycetaceae</taxon>
        <taxon>Streptomyces</taxon>
    </lineage>
</organism>
<protein>
    <submittedName>
        <fullName evidence="9">MFS transporter</fullName>
    </submittedName>
</protein>
<keyword evidence="3 7" id="KW-1133">Transmembrane helix</keyword>
<dbReference type="Pfam" id="PF07690">
    <property type="entry name" value="MFS_1"/>
    <property type="match status" value="1"/>
</dbReference>
<dbReference type="SUPFAM" id="SSF103473">
    <property type="entry name" value="MFS general substrate transporter"/>
    <property type="match status" value="1"/>
</dbReference>
<feature type="compositionally biased region" description="Low complexity" evidence="6">
    <location>
        <begin position="8"/>
        <end position="18"/>
    </location>
</feature>
<evidence type="ECO:0000256" key="1">
    <source>
        <dbReference type="ARBA" id="ARBA00004651"/>
    </source>
</evidence>
<evidence type="ECO:0000256" key="4">
    <source>
        <dbReference type="ARBA" id="ARBA00023136"/>
    </source>
</evidence>
<name>A0ABV2YEX1_9ACTN</name>
<comment type="subcellular location">
    <subcellularLocation>
        <location evidence="1">Cell membrane</location>
        <topology evidence="1">Multi-pass membrane protein</topology>
    </subcellularLocation>
</comment>
<dbReference type="Gene3D" id="1.20.1250.20">
    <property type="entry name" value="MFS general substrate transporter like domains"/>
    <property type="match status" value="1"/>
</dbReference>
<dbReference type="InterPro" id="IPR036259">
    <property type="entry name" value="MFS_trans_sf"/>
</dbReference>
<feature type="domain" description="Major facilitator superfamily (MFS) profile" evidence="8">
    <location>
        <begin position="33"/>
        <end position="503"/>
    </location>
</feature>
<feature type="region of interest" description="Disordered" evidence="6">
    <location>
        <begin position="1"/>
        <end position="25"/>
    </location>
</feature>
<reference evidence="9 10" key="1">
    <citation type="submission" date="2024-06" db="EMBL/GenBank/DDBJ databases">
        <title>The Natural Products Discovery Center: Release of the First 8490 Sequenced Strains for Exploring Actinobacteria Biosynthetic Diversity.</title>
        <authorList>
            <person name="Kalkreuter E."/>
            <person name="Kautsar S.A."/>
            <person name="Yang D."/>
            <person name="Bader C.D."/>
            <person name="Teijaro C.N."/>
            <person name="Fluegel L."/>
            <person name="Davis C.M."/>
            <person name="Simpson J.R."/>
            <person name="Lauterbach L."/>
            <person name="Steele A.D."/>
            <person name="Gui C."/>
            <person name="Meng S."/>
            <person name="Li G."/>
            <person name="Viehrig K."/>
            <person name="Ye F."/>
            <person name="Su P."/>
            <person name="Kiefer A.F."/>
            <person name="Nichols A."/>
            <person name="Cepeda A.J."/>
            <person name="Yan W."/>
            <person name="Fan B."/>
            <person name="Jiang Y."/>
            <person name="Adhikari A."/>
            <person name="Zheng C.-J."/>
            <person name="Schuster L."/>
            <person name="Cowan T.M."/>
            <person name="Smanski M.J."/>
            <person name="Chevrette M.G."/>
            <person name="De Carvalho L.P.S."/>
            <person name="Shen B."/>
        </authorList>
    </citation>
    <scope>NUCLEOTIDE SEQUENCE [LARGE SCALE GENOMIC DNA]</scope>
    <source>
        <strain evidence="9 10">NPDC038104</strain>
    </source>
</reference>
<comment type="caution">
    <text evidence="9">The sequence shown here is derived from an EMBL/GenBank/DDBJ whole genome shotgun (WGS) entry which is preliminary data.</text>
</comment>
<evidence type="ECO:0000313" key="10">
    <source>
        <dbReference type="Proteomes" id="UP001550850"/>
    </source>
</evidence>
<feature type="transmembrane region" description="Helical" evidence="7">
    <location>
        <begin position="246"/>
        <end position="267"/>
    </location>
</feature>
<dbReference type="PANTHER" id="PTHR42718">
    <property type="entry name" value="MAJOR FACILITATOR SUPERFAMILY MULTIDRUG TRANSPORTER MFSC"/>
    <property type="match status" value="1"/>
</dbReference>